<dbReference type="STRING" id="1802662.A2736_00700"/>
<feature type="transmembrane region" description="Helical" evidence="1">
    <location>
        <begin position="27"/>
        <end position="46"/>
    </location>
</feature>
<dbReference type="InterPro" id="IPR043993">
    <property type="entry name" value="T4SS_pilin"/>
</dbReference>
<gene>
    <name evidence="2" type="ORF">A2736_00700</name>
</gene>
<keyword evidence="1" id="KW-1133">Transmembrane helix</keyword>
<dbReference type="EMBL" id="MGJC01000025">
    <property type="protein sequence ID" value="OGM99571.1"/>
    <property type="molecule type" value="Genomic_DNA"/>
</dbReference>
<feature type="transmembrane region" description="Helical" evidence="1">
    <location>
        <begin position="112"/>
        <end position="134"/>
    </location>
</feature>
<name>A0A1F8EFG2_9BACT</name>
<protein>
    <submittedName>
        <fullName evidence="2">Uncharacterized protein</fullName>
    </submittedName>
</protein>
<feature type="transmembrane region" description="Helical" evidence="1">
    <location>
        <begin position="66"/>
        <end position="91"/>
    </location>
</feature>
<comment type="caution">
    <text evidence="2">The sequence shown here is derived from an EMBL/GenBank/DDBJ whole genome shotgun (WGS) entry which is preliminary data.</text>
</comment>
<keyword evidence="1" id="KW-0812">Transmembrane</keyword>
<evidence type="ECO:0000313" key="3">
    <source>
        <dbReference type="Proteomes" id="UP000177503"/>
    </source>
</evidence>
<organism evidence="2 3">
    <name type="scientific">Candidatus Yanofskybacteria bacterium RIFCSPHIGHO2_01_FULL_41_27</name>
    <dbReference type="NCBI Taxonomy" id="1802662"/>
    <lineage>
        <taxon>Bacteria</taxon>
        <taxon>Candidatus Yanofskyibacteriota</taxon>
    </lineage>
</organism>
<sequence length="140" mass="14822">MLVAKILTINKITINNIFYFMKNKKNIMLGVLAVAVVVLAGAVNFVSAYGELPEGIPVTLGEVEAIIHTIAVFLILIGGVLAVIFIILAGVKYMYAGSDSAKVGEAQTMLKNGVIGAAIVMGVGVIIQTIAVLVNRDFFR</sequence>
<keyword evidence="1" id="KW-0472">Membrane</keyword>
<evidence type="ECO:0000256" key="1">
    <source>
        <dbReference type="SAM" id="Phobius"/>
    </source>
</evidence>
<accession>A0A1F8EFG2</accession>
<proteinExistence type="predicted"/>
<dbReference type="Proteomes" id="UP000177503">
    <property type="component" value="Unassembled WGS sequence"/>
</dbReference>
<dbReference type="Pfam" id="PF18895">
    <property type="entry name" value="T4SS_pilin"/>
    <property type="match status" value="1"/>
</dbReference>
<dbReference type="AlphaFoldDB" id="A0A1F8EFG2"/>
<reference evidence="2 3" key="1">
    <citation type="journal article" date="2016" name="Nat. Commun.">
        <title>Thousands of microbial genomes shed light on interconnected biogeochemical processes in an aquifer system.</title>
        <authorList>
            <person name="Anantharaman K."/>
            <person name="Brown C.T."/>
            <person name="Hug L.A."/>
            <person name="Sharon I."/>
            <person name="Castelle C.J."/>
            <person name="Probst A.J."/>
            <person name="Thomas B.C."/>
            <person name="Singh A."/>
            <person name="Wilkins M.J."/>
            <person name="Karaoz U."/>
            <person name="Brodie E.L."/>
            <person name="Williams K.H."/>
            <person name="Hubbard S.S."/>
            <person name="Banfield J.F."/>
        </authorList>
    </citation>
    <scope>NUCLEOTIDE SEQUENCE [LARGE SCALE GENOMIC DNA]</scope>
</reference>
<evidence type="ECO:0000313" key="2">
    <source>
        <dbReference type="EMBL" id="OGM99571.1"/>
    </source>
</evidence>